<evidence type="ECO:0000256" key="1">
    <source>
        <dbReference type="SAM" id="MobiDB-lite"/>
    </source>
</evidence>
<evidence type="ECO:0000313" key="3">
    <source>
        <dbReference type="Proteomes" id="UP000299102"/>
    </source>
</evidence>
<dbReference type="AlphaFoldDB" id="A0A4C1ZM34"/>
<dbReference type="STRING" id="151549.A0A4C1ZM34"/>
<protein>
    <submittedName>
        <fullName evidence="2">Uncharacterized protein</fullName>
    </submittedName>
</protein>
<feature type="compositionally biased region" description="Basic and acidic residues" evidence="1">
    <location>
        <begin position="236"/>
        <end position="248"/>
    </location>
</feature>
<accession>A0A4C1ZM34</accession>
<keyword evidence="3" id="KW-1185">Reference proteome</keyword>
<dbReference type="OrthoDB" id="7456226at2759"/>
<feature type="region of interest" description="Disordered" evidence="1">
    <location>
        <begin position="236"/>
        <end position="271"/>
    </location>
</feature>
<dbReference type="PANTHER" id="PTHR23274">
    <property type="entry name" value="DNA HELICASE-RELATED"/>
    <property type="match status" value="1"/>
</dbReference>
<comment type="caution">
    <text evidence="2">The sequence shown here is derived from an EMBL/GenBank/DDBJ whole genome shotgun (WGS) entry which is preliminary data.</text>
</comment>
<organism evidence="2 3">
    <name type="scientific">Eumeta variegata</name>
    <name type="common">Bagworm moth</name>
    <name type="synonym">Eumeta japonica</name>
    <dbReference type="NCBI Taxonomy" id="151549"/>
    <lineage>
        <taxon>Eukaryota</taxon>
        <taxon>Metazoa</taxon>
        <taxon>Ecdysozoa</taxon>
        <taxon>Arthropoda</taxon>
        <taxon>Hexapoda</taxon>
        <taxon>Insecta</taxon>
        <taxon>Pterygota</taxon>
        <taxon>Neoptera</taxon>
        <taxon>Endopterygota</taxon>
        <taxon>Lepidoptera</taxon>
        <taxon>Glossata</taxon>
        <taxon>Ditrysia</taxon>
        <taxon>Tineoidea</taxon>
        <taxon>Psychidae</taxon>
        <taxon>Oiketicinae</taxon>
        <taxon>Eumeta</taxon>
    </lineage>
</organism>
<name>A0A4C1ZM34_EUMVA</name>
<dbReference type="PANTHER" id="PTHR23274:SF51">
    <property type="entry name" value="OS03G0423850 PROTEIN"/>
    <property type="match status" value="1"/>
</dbReference>
<evidence type="ECO:0000313" key="2">
    <source>
        <dbReference type="EMBL" id="GBP88950.1"/>
    </source>
</evidence>
<sequence>MSGLQKSDFSENVDVDNLNLKIQMLLPGNLVSYKSIDTVCDDSEAVNFPTEFLNSLDLPGMPPHNLQLGWISNYLASILNGKFRGENILIPRIPIIPTDVPIQFKRLQFPIRLAFAMTINKSQGQTMSVCGLDLRTPCFHTDNYTWHALEWVNHPVCTSFSSKEENEESVIPNFSQDDIYGVLWFGILKSLLGNHNHTYENICRAIKLNVNKSEARLKPLKKEVMLKLLAHENNKEDNFHSSNKRDLKNQSFSEAPASENDELSANTTGTFDTTTKFTRETKVNITSTTTASTNSLGDKNVYVETTSTLSYEQVTSIPSIEGVYPKASYENKFITDLAITTADPNESDFSTSQMLPGKDNLWHYFVSSPRYSNSKGGFAPLAGLYYEGYLHDSKNTKDWLPYLSY</sequence>
<dbReference type="GO" id="GO:0006260">
    <property type="term" value="P:DNA replication"/>
    <property type="evidence" value="ECO:0007669"/>
    <property type="project" value="TreeGrafter"/>
</dbReference>
<dbReference type="EMBL" id="BGZK01001967">
    <property type="protein sequence ID" value="GBP88950.1"/>
    <property type="molecule type" value="Genomic_DNA"/>
</dbReference>
<gene>
    <name evidence="2" type="ORF">EVAR_52289_1</name>
</gene>
<dbReference type="Proteomes" id="UP000299102">
    <property type="component" value="Unassembled WGS sequence"/>
</dbReference>
<proteinExistence type="predicted"/>
<reference evidence="2 3" key="1">
    <citation type="journal article" date="2019" name="Commun. Biol.">
        <title>The bagworm genome reveals a unique fibroin gene that provides high tensile strength.</title>
        <authorList>
            <person name="Kono N."/>
            <person name="Nakamura H."/>
            <person name="Ohtoshi R."/>
            <person name="Tomita M."/>
            <person name="Numata K."/>
            <person name="Arakawa K."/>
        </authorList>
    </citation>
    <scope>NUCLEOTIDE SEQUENCE [LARGE SCALE GENOMIC DNA]</scope>
</reference>
<dbReference type="GO" id="GO:0005657">
    <property type="term" value="C:replication fork"/>
    <property type="evidence" value="ECO:0007669"/>
    <property type="project" value="TreeGrafter"/>
</dbReference>